<name>A0A2V1D669_9PLEO</name>
<dbReference type="InterPro" id="IPR036864">
    <property type="entry name" value="Zn2-C6_fun-type_DNA-bd_sf"/>
</dbReference>
<dbReference type="OrthoDB" id="2154091at2759"/>
<evidence type="ECO:0000313" key="5">
    <source>
        <dbReference type="Proteomes" id="UP000244855"/>
    </source>
</evidence>
<protein>
    <recommendedName>
        <fullName evidence="3">Zn(2)-C6 fungal-type domain-containing protein</fullName>
    </recommendedName>
</protein>
<sequence length="146" mass="16801">MSFSTAGAFQLPSSDRPAKVAIPRLHTEPRHEPPPKSLAARKPRVSIACRSCRTRKVRCNGGKPMCSKCAGSSEPCVYDERRRDRLKIATNQVEEMEALLQDIRVRATNDDREKIDRVLEQVCCHFRCHPHSVQHNLTRVRHWMEM</sequence>
<dbReference type="PANTHER" id="PTHR47654">
    <property type="entry name" value="ZN(II)2CYS6 TRANSCRIPTION FACTOR (EUROFUNG)-RELATED"/>
    <property type="match status" value="1"/>
</dbReference>
<evidence type="ECO:0000313" key="4">
    <source>
        <dbReference type="EMBL" id="PVH93525.1"/>
    </source>
</evidence>
<gene>
    <name evidence="4" type="ORF">DM02DRAFT_603875</name>
</gene>
<evidence type="ECO:0000256" key="2">
    <source>
        <dbReference type="SAM" id="MobiDB-lite"/>
    </source>
</evidence>
<dbReference type="PANTHER" id="PTHR47654:SF5">
    <property type="entry name" value="TRANSCRIPTION FACTOR DOMAIN-CONTAINING PROTEIN"/>
    <property type="match status" value="1"/>
</dbReference>
<proteinExistence type="predicted"/>
<dbReference type="GO" id="GO:0008270">
    <property type="term" value="F:zinc ion binding"/>
    <property type="evidence" value="ECO:0007669"/>
    <property type="project" value="InterPro"/>
</dbReference>
<dbReference type="SUPFAM" id="SSF57701">
    <property type="entry name" value="Zn2/Cys6 DNA-binding domain"/>
    <property type="match status" value="1"/>
</dbReference>
<keyword evidence="1" id="KW-0539">Nucleus</keyword>
<dbReference type="EMBL" id="KZ805583">
    <property type="protein sequence ID" value="PVH93525.1"/>
    <property type="molecule type" value="Genomic_DNA"/>
</dbReference>
<evidence type="ECO:0000259" key="3">
    <source>
        <dbReference type="PROSITE" id="PS50048"/>
    </source>
</evidence>
<dbReference type="SMART" id="SM00066">
    <property type="entry name" value="GAL4"/>
    <property type="match status" value="1"/>
</dbReference>
<dbReference type="CDD" id="cd00067">
    <property type="entry name" value="GAL4"/>
    <property type="match status" value="1"/>
</dbReference>
<dbReference type="PROSITE" id="PS00463">
    <property type="entry name" value="ZN2_CY6_FUNGAL_1"/>
    <property type="match status" value="1"/>
</dbReference>
<reference evidence="4 5" key="1">
    <citation type="journal article" date="2018" name="Sci. Rep.">
        <title>Comparative genomics provides insights into the lifestyle and reveals functional heterogeneity of dark septate endophytic fungi.</title>
        <authorList>
            <person name="Knapp D.G."/>
            <person name="Nemeth J.B."/>
            <person name="Barry K."/>
            <person name="Hainaut M."/>
            <person name="Henrissat B."/>
            <person name="Johnson J."/>
            <person name="Kuo A."/>
            <person name="Lim J.H.P."/>
            <person name="Lipzen A."/>
            <person name="Nolan M."/>
            <person name="Ohm R.A."/>
            <person name="Tamas L."/>
            <person name="Grigoriev I.V."/>
            <person name="Spatafora J.W."/>
            <person name="Nagy L.G."/>
            <person name="Kovacs G.M."/>
        </authorList>
    </citation>
    <scope>NUCLEOTIDE SEQUENCE [LARGE SCALE GENOMIC DNA]</scope>
    <source>
        <strain evidence="4 5">DSE2036</strain>
    </source>
</reference>
<dbReference type="Pfam" id="PF00172">
    <property type="entry name" value="Zn_clus"/>
    <property type="match status" value="1"/>
</dbReference>
<evidence type="ECO:0000256" key="1">
    <source>
        <dbReference type="ARBA" id="ARBA00023242"/>
    </source>
</evidence>
<accession>A0A2V1D669</accession>
<feature type="compositionally biased region" description="Polar residues" evidence="2">
    <location>
        <begin position="1"/>
        <end position="13"/>
    </location>
</feature>
<keyword evidence="5" id="KW-1185">Reference proteome</keyword>
<feature type="domain" description="Zn(2)-C6 fungal-type" evidence="3">
    <location>
        <begin position="48"/>
        <end position="78"/>
    </location>
</feature>
<dbReference type="Proteomes" id="UP000244855">
    <property type="component" value="Unassembled WGS sequence"/>
</dbReference>
<feature type="compositionally biased region" description="Basic and acidic residues" evidence="2">
    <location>
        <begin position="25"/>
        <end position="34"/>
    </location>
</feature>
<dbReference type="PROSITE" id="PS50048">
    <property type="entry name" value="ZN2_CY6_FUNGAL_2"/>
    <property type="match status" value="1"/>
</dbReference>
<dbReference type="InterPro" id="IPR053230">
    <property type="entry name" value="Trans_reg_galc"/>
</dbReference>
<dbReference type="AlphaFoldDB" id="A0A2V1D669"/>
<dbReference type="InterPro" id="IPR001138">
    <property type="entry name" value="Zn2Cys6_DnaBD"/>
</dbReference>
<dbReference type="Gene3D" id="4.10.240.10">
    <property type="entry name" value="Zn(2)-C6 fungal-type DNA-binding domain"/>
    <property type="match status" value="1"/>
</dbReference>
<organism evidence="4 5">
    <name type="scientific">Periconia macrospinosa</name>
    <dbReference type="NCBI Taxonomy" id="97972"/>
    <lineage>
        <taxon>Eukaryota</taxon>
        <taxon>Fungi</taxon>
        <taxon>Dikarya</taxon>
        <taxon>Ascomycota</taxon>
        <taxon>Pezizomycotina</taxon>
        <taxon>Dothideomycetes</taxon>
        <taxon>Pleosporomycetidae</taxon>
        <taxon>Pleosporales</taxon>
        <taxon>Massarineae</taxon>
        <taxon>Periconiaceae</taxon>
        <taxon>Periconia</taxon>
    </lineage>
</organism>
<feature type="region of interest" description="Disordered" evidence="2">
    <location>
        <begin position="1"/>
        <end position="41"/>
    </location>
</feature>
<dbReference type="GO" id="GO:0000981">
    <property type="term" value="F:DNA-binding transcription factor activity, RNA polymerase II-specific"/>
    <property type="evidence" value="ECO:0007669"/>
    <property type="project" value="InterPro"/>
</dbReference>